<evidence type="ECO:0000313" key="7">
    <source>
        <dbReference type="EMBL" id="TDP88473.1"/>
    </source>
</evidence>
<name>A0A4R6RP11_9BURK</name>
<dbReference type="Proteomes" id="UP000294593">
    <property type="component" value="Unassembled WGS sequence"/>
</dbReference>
<keyword evidence="5 7" id="KW-0418">Kinase</keyword>
<dbReference type="GO" id="GO:0005524">
    <property type="term" value="F:ATP binding"/>
    <property type="evidence" value="ECO:0007669"/>
    <property type="project" value="UniProtKB-UniRule"/>
</dbReference>
<reference evidence="7 8" key="1">
    <citation type="submission" date="2019-03" db="EMBL/GenBank/DDBJ databases">
        <title>Genomic Encyclopedia of Type Strains, Phase IV (KMG-IV): sequencing the most valuable type-strain genomes for metagenomic binning, comparative biology and taxonomic classification.</title>
        <authorList>
            <person name="Goeker M."/>
        </authorList>
    </citation>
    <scope>NUCLEOTIDE SEQUENCE [LARGE SCALE GENOMIC DNA]</scope>
    <source>
        <strain evidence="7 8">DSM 11901</strain>
    </source>
</reference>
<organism evidence="7 8">
    <name type="scientific">Aquabacterium commune</name>
    <dbReference type="NCBI Taxonomy" id="70586"/>
    <lineage>
        <taxon>Bacteria</taxon>
        <taxon>Pseudomonadati</taxon>
        <taxon>Pseudomonadota</taxon>
        <taxon>Betaproteobacteria</taxon>
        <taxon>Burkholderiales</taxon>
        <taxon>Aquabacterium</taxon>
    </lineage>
</organism>
<dbReference type="GO" id="GO:0005737">
    <property type="term" value="C:cytoplasm"/>
    <property type="evidence" value="ECO:0007669"/>
    <property type="project" value="UniProtKB-SubCell"/>
</dbReference>
<keyword evidence="4 5" id="KW-0173">Coenzyme A biosynthesis</keyword>
<comment type="caution">
    <text evidence="7">The sequence shown here is derived from an EMBL/GenBank/DDBJ whole genome shotgun (WGS) entry which is preliminary data.</text>
</comment>
<keyword evidence="3 5" id="KW-0067">ATP-binding</keyword>
<evidence type="ECO:0000256" key="1">
    <source>
        <dbReference type="ARBA" id="ARBA00009018"/>
    </source>
</evidence>
<keyword evidence="2 5" id="KW-0547">Nucleotide-binding</keyword>
<dbReference type="PANTHER" id="PTHR10695">
    <property type="entry name" value="DEPHOSPHO-COA KINASE-RELATED"/>
    <property type="match status" value="1"/>
</dbReference>
<dbReference type="PANTHER" id="PTHR10695:SF46">
    <property type="entry name" value="BIFUNCTIONAL COENZYME A SYNTHASE-RELATED"/>
    <property type="match status" value="1"/>
</dbReference>
<comment type="pathway">
    <text evidence="5">Cofactor biosynthesis; coenzyme A biosynthesis; CoA from (R)-pantothenate: step 5/5.</text>
</comment>
<dbReference type="CDD" id="cd02022">
    <property type="entry name" value="DPCK"/>
    <property type="match status" value="1"/>
</dbReference>
<evidence type="ECO:0000256" key="5">
    <source>
        <dbReference type="HAMAP-Rule" id="MF_00376"/>
    </source>
</evidence>
<dbReference type="HAMAP" id="MF_00376">
    <property type="entry name" value="Dephospho_CoA_kinase"/>
    <property type="match status" value="1"/>
</dbReference>
<evidence type="ECO:0000256" key="4">
    <source>
        <dbReference type="ARBA" id="ARBA00022993"/>
    </source>
</evidence>
<accession>A0A4R6RP11</accession>
<comment type="function">
    <text evidence="5">Catalyzes the phosphorylation of the 3'-hydroxyl group of dephosphocoenzyme A to form coenzyme A.</text>
</comment>
<comment type="subcellular location">
    <subcellularLocation>
        <location evidence="5">Cytoplasm</location>
    </subcellularLocation>
</comment>
<dbReference type="AlphaFoldDB" id="A0A4R6RP11"/>
<dbReference type="GO" id="GO:0004140">
    <property type="term" value="F:dephospho-CoA kinase activity"/>
    <property type="evidence" value="ECO:0007669"/>
    <property type="project" value="UniProtKB-UniRule"/>
</dbReference>
<evidence type="ECO:0000256" key="3">
    <source>
        <dbReference type="ARBA" id="ARBA00022840"/>
    </source>
</evidence>
<gene>
    <name evidence="5" type="primary">coaE</name>
    <name evidence="7" type="ORF">EV672_101623</name>
</gene>
<dbReference type="EC" id="2.7.1.24" evidence="5 6"/>
<dbReference type="GO" id="GO:0015937">
    <property type="term" value="P:coenzyme A biosynthetic process"/>
    <property type="evidence" value="ECO:0007669"/>
    <property type="project" value="UniProtKB-UniRule"/>
</dbReference>
<dbReference type="InterPro" id="IPR001977">
    <property type="entry name" value="Depp_CoAkinase"/>
</dbReference>
<dbReference type="Pfam" id="PF01121">
    <property type="entry name" value="CoaE"/>
    <property type="match status" value="1"/>
</dbReference>
<dbReference type="SUPFAM" id="SSF52540">
    <property type="entry name" value="P-loop containing nucleoside triphosphate hydrolases"/>
    <property type="match status" value="1"/>
</dbReference>
<keyword evidence="5" id="KW-0963">Cytoplasm</keyword>
<dbReference type="PROSITE" id="PS51219">
    <property type="entry name" value="DPCK"/>
    <property type="match status" value="1"/>
</dbReference>
<evidence type="ECO:0000256" key="6">
    <source>
        <dbReference type="NCBIfam" id="TIGR00152"/>
    </source>
</evidence>
<dbReference type="RefSeq" id="WP_133606096.1">
    <property type="nucleotide sequence ID" value="NZ_JBASTO010000187.1"/>
</dbReference>
<dbReference type="UniPathway" id="UPA00241">
    <property type="reaction ID" value="UER00356"/>
</dbReference>
<dbReference type="NCBIfam" id="TIGR00152">
    <property type="entry name" value="dephospho-CoA kinase"/>
    <property type="match status" value="1"/>
</dbReference>
<dbReference type="OrthoDB" id="9812943at2"/>
<proteinExistence type="inferred from homology"/>
<comment type="similarity">
    <text evidence="1 5">Belongs to the CoaE family.</text>
</comment>
<evidence type="ECO:0000313" key="8">
    <source>
        <dbReference type="Proteomes" id="UP000294593"/>
    </source>
</evidence>
<sequence>MKPRLVIGLTGGIGSGKSTVSQMLTELGAHLVDTDAISRSLTAPGGAAIPLIAAQFGDHLIDAQGAMDRGRMREMAFADPSVLARLEGILHPLIGQHADAHAGLALPDQHIVYDVPLLAESSQRWRDKVDRILVVDAEPDTQIARVMVRSGWPREAVEAVLAKQATREVRRALADHVILNEGLSLEELRAEVHKLWRLWNNGA</sequence>
<protein>
    <recommendedName>
        <fullName evidence="5 6">Dephospho-CoA kinase</fullName>
        <ecNumber evidence="5 6">2.7.1.24</ecNumber>
    </recommendedName>
    <alternativeName>
        <fullName evidence="5">Dephosphocoenzyme A kinase</fullName>
    </alternativeName>
</protein>
<feature type="binding site" evidence="5">
    <location>
        <begin position="14"/>
        <end position="19"/>
    </location>
    <ligand>
        <name>ATP</name>
        <dbReference type="ChEBI" id="CHEBI:30616"/>
    </ligand>
</feature>
<keyword evidence="5" id="KW-0808">Transferase</keyword>
<dbReference type="Gene3D" id="3.40.50.300">
    <property type="entry name" value="P-loop containing nucleotide triphosphate hydrolases"/>
    <property type="match status" value="1"/>
</dbReference>
<dbReference type="InterPro" id="IPR027417">
    <property type="entry name" value="P-loop_NTPase"/>
</dbReference>
<keyword evidence="8" id="KW-1185">Reference proteome</keyword>
<comment type="catalytic activity">
    <reaction evidence="5">
        <text>3'-dephospho-CoA + ATP = ADP + CoA + H(+)</text>
        <dbReference type="Rhea" id="RHEA:18245"/>
        <dbReference type="ChEBI" id="CHEBI:15378"/>
        <dbReference type="ChEBI" id="CHEBI:30616"/>
        <dbReference type="ChEBI" id="CHEBI:57287"/>
        <dbReference type="ChEBI" id="CHEBI:57328"/>
        <dbReference type="ChEBI" id="CHEBI:456216"/>
        <dbReference type="EC" id="2.7.1.24"/>
    </reaction>
</comment>
<evidence type="ECO:0000256" key="2">
    <source>
        <dbReference type="ARBA" id="ARBA00022741"/>
    </source>
</evidence>
<dbReference type="EMBL" id="SNXW01000001">
    <property type="protein sequence ID" value="TDP88473.1"/>
    <property type="molecule type" value="Genomic_DNA"/>
</dbReference>